<comment type="caution">
    <text evidence="1">The sequence shown here is derived from an EMBL/GenBank/DDBJ whole genome shotgun (WGS) entry which is preliminary data.</text>
</comment>
<dbReference type="AlphaFoldDB" id="A0A3S5AK00"/>
<accession>A0A3S5AK00</accession>
<keyword evidence="2" id="KW-1185">Reference proteome</keyword>
<name>A0A3S5AK00_9PLAT</name>
<dbReference type="EMBL" id="CAAALY010259129">
    <property type="protein sequence ID" value="VEL38826.1"/>
    <property type="molecule type" value="Genomic_DNA"/>
</dbReference>
<sequence>MPQEGCLGLLSVELCENDLGSPSYDPDHSVLIFRPSCDRHSNVVCLSMPVCQTPKHSRQYSYRAQSGDSSALSPGQGCFLYRALSHEWVTRHNLSVLCKASAKCMSSREEGWGRRHDLSPLPLPVLYQSSRWQR</sequence>
<gene>
    <name evidence="1" type="ORF">PXEA_LOCUS32266</name>
</gene>
<proteinExistence type="predicted"/>
<evidence type="ECO:0000313" key="2">
    <source>
        <dbReference type="Proteomes" id="UP000784294"/>
    </source>
</evidence>
<evidence type="ECO:0000313" key="1">
    <source>
        <dbReference type="EMBL" id="VEL38826.1"/>
    </source>
</evidence>
<organism evidence="1 2">
    <name type="scientific">Protopolystoma xenopodis</name>
    <dbReference type="NCBI Taxonomy" id="117903"/>
    <lineage>
        <taxon>Eukaryota</taxon>
        <taxon>Metazoa</taxon>
        <taxon>Spiralia</taxon>
        <taxon>Lophotrochozoa</taxon>
        <taxon>Platyhelminthes</taxon>
        <taxon>Monogenea</taxon>
        <taxon>Polyopisthocotylea</taxon>
        <taxon>Polystomatidea</taxon>
        <taxon>Polystomatidae</taxon>
        <taxon>Protopolystoma</taxon>
    </lineage>
</organism>
<dbReference type="Proteomes" id="UP000784294">
    <property type="component" value="Unassembled WGS sequence"/>
</dbReference>
<protein>
    <submittedName>
        <fullName evidence="1">Uncharacterized protein</fullName>
    </submittedName>
</protein>
<reference evidence="1" key="1">
    <citation type="submission" date="2018-11" db="EMBL/GenBank/DDBJ databases">
        <authorList>
            <consortium name="Pathogen Informatics"/>
        </authorList>
    </citation>
    <scope>NUCLEOTIDE SEQUENCE</scope>
</reference>